<organism evidence="10 11">
    <name type="scientific">Fimbriimonas ginsengisoli</name>
    <dbReference type="NCBI Taxonomy" id="1005039"/>
    <lineage>
        <taxon>Bacteria</taxon>
        <taxon>Bacillati</taxon>
        <taxon>Armatimonadota</taxon>
        <taxon>Fimbriimonadia</taxon>
        <taxon>Fimbriimonadales</taxon>
        <taxon>Fimbriimonadaceae</taxon>
        <taxon>Fimbriimonas</taxon>
    </lineage>
</organism>
<keyword evidence="4" id="KW-0658">Purine biosynthesis</keyword>
<evidence type="ECO:0000313" key="11">
    <source>
        <dbReference type="Proteomes" id="UP000727962"/>
    </source>
</evidence>
<evidence type="ECO:0000256" key="2">
    <source>
        <dbReference type="ARBA" id="ARBA00012254"/>
    </source>
</evidence>
<evidence type="ECO:0000256" key="7">
    <source>
        <dbReference type="ARBA" id="ARBA00041682"/>
    </source>
</evidence>
<comment type="similarity">
    <text evidence="5">Belongs to the GART family.</text>
</comment>
<dbReference type="PANTHER" id="PTHR43369:SF2">
    <property type="entry name" value="PHOSPHORIBOSYLGLYCINAMIDE FORMYLTRANSFERASE"/>
    <property type="match status" value="1"/>
</dbReference>
<dbReference type="SUPFAM" id="SSF53328">
    <property type="entry name" value="Formyltransferase"/>
    <property type="match status" value="1"/>
</dbReference>
<feature type="domain" description="Formyl transferase N-terminal" evidence="9">
    <location>
        <begin position="2"/>
        <end position="166"/>
    </location>
</feature>
<dbReference type="InterPro" id="IPR036477">
    <property type="entry name" value="Formyl_transf_N_sf"/>
</dbReference>
<accession>A0A931M1V0</accession>
<dbReference type="GO" id="GO:0006189">
    <property type="term" value="P:'de novo' IMP biosynthetic process"/>
    <property type="evidence" value="ECO:0007669"/>
    <property type="project" value="InterPro"/>
</dbReference>
<dbReference type="GO" id="GO:0005737">
    <property type="term" value="C:cytoplasm"/>
    <property type="evidence" value="ECO:0007669"/>
    <property type="project" value="TreeGrafter"/>
</dbReference>
<name>A0A931M1V0_FIMGI</name>
<evidence type="ECO:0000256" key="6">
    <source>
        <dbReference type="ARBA" id="ARBA00041324"/>
    </source>
</evidence>
<gene>
    <name evidence="10" type="ORF">HYR64_10055</name>
</gene>
<comment type="catalytic activity">
    <reaction evidence="8">
        <text>N(1)-(5-phospho-beta-D-ribosyl)glycinamide + (6R)-10-formyltetrahydrofolate = N(2)-formyl-N(1)-(5-phospho-beta-D-ribosyl)glycinamide + (6S)-5,6,7,8-tetrahydrofolate + H(+)</text>
        <dbReference type="Rhea" id="RHEA:15053"/>
        <dbReference type="ChEBI" id="CHEBI:15378"/>
        <dbReference type="ChEBI" id="CHEBI:57453"/>
        <dbReference type="ChEBI" id="CHEBI:143788"/>
        <dbReference type="ChEBI" id="CHEBI:147286"/>
        <dbReference type="ChEBI" id="CHEBI:195366"/>
        <dbReference type="EC" id="2.1.2.2"/>
    </reaction>
</comment>
<dbReference type="Pfam" id="PF00551">
    <property type="entry name" value="Formyl_trans_N"/>
    <property type="match status" value="1"/>
</dbReference>
<reference evidence="10" key="1">
    <citation type="submission" date="2020-07" db="EMBL/GenBank/DDBJ databases">
        <title>Huge and variable diversity of episymbiotic CPR bacteria and DPANN archaea in groundwater ecosystems.</title>
        <authorList>
            <person name="He C.Y."/>
            <person name="Keren R."/>
            <person name="Whittaker M."/>
            <person name="Farag I.F."/>
            <person name="Doudna J."/>
            <person name="Cate J.H.D."/>
            <person name="Banfield J.F."/>
        </authorList>
    </citation>
    <scope>NUCLEOTIDE SEQUENCE</scope>
    <source>
        <strain evidence="10">NC_groundwater_17_Pr7_B-0.1um_64_12</strain>
    </source>
</reference>
<comment type="caution">
    <text evidence="10">The sequence shown here is derived from an EMBL/GenBank/DDBJ whole genome shotgun (WGS) entry which is preliminary data.</text>
</comment>
<dbReference type="Gene3D" id="3.40.50.170">
    <property type="entry name" value="Formyl transferase, N-terminal domain"/>
    <property type="match status" value="1"/>
</dbReference>
<sequence>MAAIACACAEGRIPARVGVIVSPVDGTPAVEAAREMGITVQVVPTGNDSGPRLVSALQGCDLVCLAGYLRLLPNEVLRAFQNRILNIHPALLPRFGGKGMYGMRVHEAVLAAGVSESGCTVHLVNERYDGGRILLQRRVPVLPGDTPETLAARVLKEEHRAYPEAIAQVLHELEAGTQRA</sequence>
<evidence type="ECO:0000256" key="1">
    <source>
        <dbReference type="ARBA" id="ARBA00005054"/>
    </source>
</evidence>
<dbReference type="InterPro" id="IPR001555">
    <property type="entry name" value="GART_AS"/>
</dbReference>
<dbReference type="CDD" id="cd08645">
    <property type="entry name" value="FMT_core_GART"/>
    <property type="match status" value="1"/>
</dbReference>
<dbReference type="Proteomes" id="UP000727962">
    <property type="component" value="Unassembled WGS sequence"/>
</dbReference>
<dbReference type="InterPro" id="IPR002376">
    <property type="entry name" value="Formyl_transf_N"/>
</dbReference>
<dbReference type="GO" id="GO:0004644">
    <property type="term" value="F:phosphoribosylglycinamide formyltransferase activity"/>
    <property type="evidence" value="ECO:0007669"/>
    <property type="project" value="UniProtKB-EC"/>
</dbReference>
<keyword evidence="3" id="KW-0808">Transferase</keyword>
<protein>
    <recommendedName>
        <fullName evidence="2">phosphoribosylglycinamide formyltransferase 1</fullName>
        <ecNumber evidence="2">2.1.2.2</ecNumber>
    </recommendedName>
    <alternativeName>
        <fullName evidence="7">5'-phosphoribosylglycinamide transformylase</fullName>
    </alternativeName>
    <alternativeName>
        <fullName evidence="6">GAR transformylase</fullName>
    </alternativeName>
</protein>
<dbReference type="PROSITE" id="PS00373">
    <property type="entry name" value="GART"/>
    <property type="match status" value="1"/>
</dbReference>
<evidence type="ECO:0000313" key="10">
    <source>
        <dbReference type="EMBL" id="MBI1757436.1"/>
    </source>
</evidence>
<dbReference type="AlphaFoldDB" id="A0A931M1V0"/>
<evidence type="ECO:0000256" key="5">
    <source>
        <dbReference type="ARBA" id="ARBA00038440"/>
    </source>
</evidence>
<proteinExistence type="inferred from homology"/>
<dbReference type="InterPro" id="IPR004607">
    <property type="entry name" value="GART"/>
</dbReference>
<evidence type="ECO:0000256" key="8">
    <source>
        <dbReference type="ARBA" id="ARBA00047664"/>
    </source>
</evidence>
<dbReference type="PANTHER" id="PTHR43369">
    <property type="entry name" value="PHOSPHORIBOSYLGLYCINAMIDE FORMYLTRANSFERASE"/>
    <property type="match status" value="1"/>
</dbReference>
<dbReference type="EC" id="2.1.2.2" evidence="2"/>
<evidence type="ECO:0000259" key="9">
    <source>
        <dbReference type="Pfam" id="PF00551"/>
    </source>
</evidence>
<evidence type="ECO:0000256" key="4">
    <source>
        <dbReference type="ARBA" id="ARBA00022755"/>
    </source>
</evidence>
<comment type="pathway">
    <text evidence="1">Purine metabolism; IMP biosynthesis via de novo pathway; N(2)-formyl-N(1)-(5-phospho-D-ribosyl)glycinamide from N(1)-(5-phospho-D-ribosyl)glycinamide (10-formyl THF route): step 1/1.</text>
</comment>
<evidence type="ECO:0000256" key="3">
    <source>
        <dbReference type="ARBA" id="ARBA00022679"/>
    </source>
</evidence>
<dbReference type="EMBL" id="JACOSL010000062">
    <property type="protein sequence ID" value="MBI1757436.1"/>
    <property type="molecule type" value="Genomic_DNA"/>
</dbReference>